<dbReference type="SUPFAM" id="SSF49785">
    <property type="entry name" value="Galactose-binding domain-like"/>
    <property type="match status" value="1"/>
</dbReference>
<evidence type="ECO:0000313" key="1">
    <source>
        <dbReference type="EMBL" id="KAK8733456.1"/>
    </source>
</evidence>
<dbReference type="Gene3D" id="2.60.120.260">
    <property type="entry name" value="Galactose-binding domain-like"/>
    <property type="match status" value="1"/>
</dbReference>
<feature type="non-terminal residue" evidence="1">
    <location>
        <position position="1"/>
    </location>
</feature>
<gene>
    <name evidence="1" type="ORF">OTU49_006644</name>
</gene>
<dbReference type="Proteomes" id="UP001445076">
    <property type="component" value="Unassembled WGS sequence"/>
</dbReference>
<dbReference type="AlphaFoldDB" id="A0AAW0X177"/>
<sequence length="109" mass="12059">NTTSKVFMEFQCAVTCKENRALYFTFNGSASTCTIFGSGQVNSSISITYINSPQPTMLEEVAHGQNTYASPQWGSYFKQLAVDGNQGTASMYACADYTLIPWWIVDLNQ</sequence>
<reference evidence="1 2" key="1">
    <citation type="journal article" date="2024" name="BMC Genomics">
        <title>Genome assembly of redclaw crayfish (Cherax quadricarinatus) provides insights into its immune adaptation and hypoxia tolerance.</title>
        <authorList>
            <person name="Liu Z."/>
            <person name="Zheng J."/>
            <person name="Li H."/>
            <person name="Fang K."/>
            <person name="Wang S."/>
            <person name="He J."/>
            <person name="Zhou D."/>
            <person name="Weng S."/>
            <person name="Chi M."/>
            <person name="Gu Z."/>
            <person name="He J."/>
            <person name="Li F."/>
            <person name="Wang M."/>
        </authorList>
    </citation>
    <scope>NUCLEOTIDE SEQUENCE [LARGE SCALE GENOMIC DNA]</scope>
    <source>
        <strain evidence="1">ZL_2023a</strain>
    </source>
</reference>
<dbReference type="InterPro" id="IPR008979">
    <property type="entry name" value="Galactose-bd-like_sf"/>
</dbReference>
<organism evidence="1 2">
    <name type="scientific">Cherax quadricarinatus</name>
    <name type="common">Australian red claw crayfish</name>
    <dbReference type="NCBI Taxonomy" id="27406"/>
    <lineage>
        <taxon>Eukaryota</taxon>
        <taxon>Metazoa</taxon>
        <taxon>Ecdysozoa</taxon>
        <taxon>Arthropoda</taxon>
        <taxon>Crustacea</taxon>
        <taxon>Multicrustacea</taxon>
        <taxon>Malacostraca</taxon>
        <taxon>Eumalacostraca</taxon>
        <taxon>Eucarida</taxon>
        <taxon>Decapoda</taxon>
        <taxon>Pleocyemata</taxon>
        <taxon>Astacidea</taxon>
        <taxon>Parastacoidea</taxon>
        <taxon>Parastacidae</taxon>
        <taxon>Cherax</taxon>
    </lineage>
</organism>
<comment type="caution">
    <text evidence="1">The sequence shown here is derived from an EMBL/GenBank/DDBJ whole genome shotgun (WGS) entry which is preliminary data.</text>
</comment>
<accession>A0AAW0X177</accession>
<feature type="non-terminal residue" evidence="1">
    <location>
        <position position="109"/>
    </location>
</feature>
<evidence type="ECO:0000313" key="2">
    <source>
        <dbReference type="Proteomes" id="UP001445076"/>
    </source>
</evidence>
<keyword evidence="2" id="KW-1185">Reference proteome</keyword>
<name>A0AAW0X177_CHEQU</name>
<proteinExistence type="predicted"/>
<protein>
    <submittedName>
        <fullName evidence="1">Uncharacterized protein</fullName>
    </submittedName>
</protein>
<dbReference type="EMBL" id="JARKIK010000054">
    <property type="protein sequence ID" value="KAK8733456.1"/>
    <property type="molecule type" value="Genomic_DNA"/>
</dbReference>